<evidence type="ECO:0000313" key="2">
    <source>
        <dbReference type="RefSeq" id="XP_041632426.1"/>
    </source>
</evidence>
<evidence type="ECO:0000313" key="1">
    <source>
        <dbReference type="Proteomes" id="UP001652661"/>
    </source>
</evidence>
<sequence length="147" mass="17118">MQDRKALPSRPELKAAARRRSMENYIARWQERTHGQVNFYLSQVLSGHGCFRQYLKRFGHETEDWCPECGSDIVEDAEHVLFECRRFGFQRQELEEVAGSSISAESLVPRMLEDQRVWEAANSFRENNFCNSKCGETFCDSKGQTIE</sequence>
<protein>
    <recommendedName>
        <fullName evidence="3">Reverse transcriptase</fullName>
    </recommendedName>
</protein>
<reference evidence="2" key="1">
    <citation type="submission" date="2025-08" db="UniProtKB">
        <authorList>
            <consortium name="RefSeq"/>
        </authorList>
    </citation>
    <scope>IDENTIFICATION</scope>
    <source>
        <strain evidence="2">14028-0561.14</strain>
        <tissue evidence="2">Whole fly</tissue>
    </source>
</reference>
<proteinExistence type="predicted"/>
<dbReference type="Proteomes" id="UP001652661">
    <property type="component" value="Chromosome 3L"/>
</dbReference>
<dbReference type="GeneID" id="121502778"/>
<name>A0ABM3C758_DROKI</name>
<evidence type="ECO:0008006" key="3">
    <source>
        <dbReference type="Google" id="ProtNLM"/>
    </source>
</evidence>
<keyword evidence="1" id="KW-1185">Reference proteome</keyword>
<organism evidence="1 2">
    <name type="scientific">Drosophila kikkawai</name>
    <name type="common">Fruit fly</name>
    <dbReference type="NCBI Taxonomy" id="30033"/>
    <lineage>
        <taxon>Eukaryota</taxon>
        <taxon>Metazoa</taxon>
        <taxon>Ecdysozoa</taxon>
        <taxon>Arthropoda</taxon>
        <taxon>Hexapoda</taxon>
        <taxon>Insecta</taxon>
        <taxon>Pterygota</taxon>
        <taxon>Neoptera</taxon>
        <taxon>Endopterygota</taxon>
        <taxon>Diptera</taxon>
        <taxon>Brachycera</taxon>
        <taxon>Muscomorpha</taxon>
        <taxon>Ephydroidea</taxon>
        <taxon>Drosophilidae</taxon>
        <taxon>Drosophila</taxon>
        <taxon>Sophophora</taxon>
    </lineage>
</organism>
<dbReference type="RefSeq" id="XP_041632426.1">
    <property type="nucleotide sequence ID" value="XM_041776492.1"/>
</dbReference>
<accession>A0ABM3C758</accession>
<gene>
    <name evidence="2" type="primary">LOC121502778</name>
</gene>